<proteinExistence type="predicted"/>
<dbReference type="Proteomes" id="UP000036520">
    <property type="component" value="Chromosome"/>
</dbReference>
<evidence type="ECO:0000313" key="1">
    <source>
        <dbReference type="EMBL" id="AKP50704.1"/>
    </source>
</evidence>
<dbReference type="AlphaFoldDB" id="A0A0H4P975"/>
<evidence type="ECO:0008006" key="3">
    <source>
        <dbReference type="Google" id="ProtNLM"/>
    </source>
</evidence>
<dbReference type="RefSeq" id="WP_048641125.1">
    <property type="nucleotide sequence ID" value="NZ_CP012040.1"/>
</dbReference>
<reference evidence="1 2" key="1">
    <citation type="submission" date="2015-07" db="EMBL/GenBank/DDBJ databases">
        <authorList>
            <person name="Kim K.M."/>
        </authorList>
    </citation>
    <scope>NUCLEOTIDE SEQUENCE [LARGE SCALE GENOMIC DNA]</scope>
    <source>
        <strain evidence="1 2">KCTC 12363</strain>
    </source>
</reference>
<protein>
    <recommendedName>
        <fullName evidence="3">Lipoprotein</fullName>
    </recommendedName>
</protein>
<sequence>MKNSKRMGFRILALIIPILVFFSSCNEEQLEENTKLIGPEAETIDELTVSEFFDWKTTNEITVNIEGLTVDVGVNQKLTLLTSEGTEIFGGSHKMHEDFEMTFDLPSSVDVIVMKYGGTEKSSEVNNNVASFNFELERDADEEVVEFAELSAE</sequence>
<organism evidence="1 2">
    <name type="scientific">Cyclobacterium amurskyense</name>
    <dbReference type="NCBI Taxonomy" id="320787"/>
    <lineage>
        <taxon>Bacteria</taxon>
        <taxon>Pseudomonadati</taxon>
        <taxon>Bacteroidota</taxon>
        <taxon>Cytophagia</taxon>
        <taxon>Cytophagales</taxon>
        <taxon>Cyclobacteriaceae</taxon>
        <taxon>Cyclobacterium</taxon>
    </lineage>
</organism>
<evidence type="ECO:0000313" key="2">
    <source>
        <dbReference type="Proteomes" id="UP000036520"/>
    </source>
</evidence>
<keyword evidence="2" id="KW-1185">Reference proteome</keyword>
<dbReference type="KEGG" id="camu:CA2015_1256"/>
<dbReference type="OrthoDB" id="840256at2"/>
<accession>A0A0H4P975</accession>
<dbReference type="PROSITE" id="PS51257">
    <property type="entry name" value="PROKAR_LIPOPROTEIN"/>
    <property type="match status" value="1"/>
</dbReference>
<gene>
    <name evidence="1" type="ORF">CA2015_1256</name>
</gene>
<name>A0A0H4P975_9BACT</name>
<dbReference type="EMBL" id="CP012040">
    <property type="protein sequence ID" value="AKP50704.1"/>
    <property type="molecule type" value="Genomic_DNA"/>
</dbReference>